<keyword evidence="6 10" id="KW-0472">Membrane</keyword>
<feature type="transmembrane region" description="Helical" evidence="10">
    <location>
        <begin position="102"/>
        <end position="124"/>
    </location>
</feature>
<dbReference type="GO" id="GO:0005886">
    <property type="term" value="C:plasma membrane"/>
    <property type="evidence" value="ECO:0007669"/>
    <property type="project" value="TreeGrafter"/>
</dbReference>
<keyword evidence="16" id="KW-1185">Reference proteome</keyword>
<evidence type="ECO:0000256" key="10">
    <source>
        <dbReference type="SAM" id="Phobius"/>
    </source>
</evidence>
<dbReference type="PROSITE" id="PS50262">
    <property type="entry name" value="G_PROTEIN_RECEP_F1_2"/>
    <property type="match status" value="1"/>
</dbReference>
<evidence type="ECO:0000313" key="15">
    <source>
        <dbReference type="EMBL" id="RWS15036.1"/>
    </source>
</evidence>
<dbReference type="STRING" id="1965070.A0A3S3QQS5"/>
<evidence type="ECO:0000259" key="11">
    <source>
        <dbReference type="PROSITE" id="PS50262"/>
    </source>
</evidence>
<feature type="domain" description="G-protein coupled receptors family 1 profile" evidence="11">
    <location>
        <begin position="39"/>
        <end position="316"/>
    </location>
</feature>
<comment type="caution">
    <text evidence="12">The sequence shown here is derived from an EMBL/GenBank/DDBJ whole genome shotgun (WGS) entry which is preliminary data.</text>
</comment>
<dbReference type="PANTHER" id="PTHR45695:SF9">
    <property type="entry name" value="LEUCOKININ RECEPTOR"/>
    <property type="match status" value="1"/>
</dbReference>
<dbReference type="PROSITE" id="PS00237">
    <property type="entry name" value="G_PROTEIN_RECEP_F1_1"/>
    <property type="match status" value="1"/>
</dbReference>
<dbReference type="EMBL" id="NCKU01001027">
    <property type="protein sequence ID" value="RWS13312.1"/>
    <property type="molecule type" value="Genomic_DNA"/>
</dbReference>
<reference evidence="12 16" key="1">
    <citation type="journal article" date="2018" name="Gigascience">
        <title>Genomes of trombidid mites reveal novel predicted allergens and laterally-transferred genes associated with secondary metabolism.</title>
        <authorList>
            <person name="Dong X."/>
            <person name="Chaisiri K."/>
            <person name="Xia D."/>
            <person name="Armstrong S.D."/>
            <person name="Fang Y."/>
            <person name="Donnelly M.J."/>
            <person name="Kadowaki T."/>
            <person name="McGarry J.W."/>
            <person name="Darby A.C."/>
            <person name="Makepeace B.L."/>
        </authorList>
    </citation>
    <scope>NUCLEOTIDE SEQUENCE [LARGE SCALE GENOMIC DNA]</scope>
    <source>
        <strain evidence="12">UoL-WK</strain>
    </source>
</reference>
<dbReference type="Proteomes" id="UP000285301">
    <property type="component" value="Unassembled WGS sequence"/>
</dbReference>
<gene>
    <name evidence="15" type="ORF">B4U79_17924</name>
    <name evidence="14" type="ORF">B4U79_17925</name>
    <name evidence="13" type="ORF">B4U79_17969</name>
    <name evidence="12" type="ORF">B4U79_18004</name>
</gene>
<dbReference type="EMBL" id="NCKU01000562">
    <property type="protein sequence ID" value="RWS15036.1"/>
    <property type="molecule type" value="Genomic_DNA"/>
</dbReference>
<keyword evidence="3 9" id="KW-0812">Transmembrane</keyword>
<dbReference type="Pfam" id="PF00001">
    <property type="entry name" value="7tm_1"/>
    <property type="match status" value="1"/>
</dbReference>
<keyword evidence="4 10" id="KW-1133">Transmembrane helix</keyword>
<name>A0A3S3QQS5_9ACAR</name>
<organism evidence="12 16">
    <name type="scientific">Dinothrombium tinctorium</name>
    <dbReference type="NCBI Taxonomy" id="1965070"/>
    <lineage>
        <taxon>Eukaryota</taxon>
        <taxon>Metazoa</taxon>
        <taxon>Ecdysozoa</taxon>
        <taxon>Arthropoda</taxon>
        <taxon>Chelicerata</taxon>
        <taxon>Arachnida</taxon>
        <taxon>Acari</taxon>
        <taxon>Acariformes</taxon>
        <taxon>Trombidiformes</taxon>
        <taxon>Prostigmata</taxon>
        <taxon>Anystina</taxon>
        <taxon>Parasitengona</taxon>
        <taxon>Trombidioidea</taxon>
        <taxon>Trombidiidae</taxon>
        <taxon>Dinothrombium</taxon>
    </lineage>
</organism>
<feature type="transmembrane region" description="Helical" evidence="10">
    <location>
        <begin position="23"/>
        <end position="48"/>
    </location>
</feature>
<evidence type="ECO:0000256" key="5">
    <source>
        <dbReference type="ARBA" id="ARBA00023040"/>
    </source>
</evidence>
<reference evidence="12" key="2">
    <citation type="submission" date="2018-11" db="EMBL/GenBank/DDBJ databases">
        <title>Trombidioid mite genomics.</title>
        <authorList>
            <person name="Dong X."/>
        </authorList>
    </citation>
    <scope>NUCLEOTIDE SEQUENCE</scope>
    <source>
        <strain evidence="12">UoL-WK</strain>
    </source>
</reference>
<comment type="subcellular location">
    <subcellularLocation>
        <location evidence="1">Membrane</location>
        <topology evidence="1">Multi-pass membrane protein</topology>
    </subcellularLocation>
</comment>
<evidence type="ECO:0000256" key="1">
    <source>
        <dbReference type="ARBA" id="ARBA00004141"/>
    </source>
</evidence>
<evidence type="ECO:0000256" key="2">
    <source>
        <dbReference type="ARBA" id="ARBA00010663"/>
    </source>
</evidence>
<evidence type="ECO:0000256" key="7">
    <source>
        <dbReference type="ARBA" id="ARBA00023170"/>
    </source>
</evidence>
<feature type="transmembrane region" description="Helical" evidence="10">
    <location>
        <begin position="136"/>
        <end position="155"/>
    </location>
</feature>
<dbReference type="AlphaFoldDB" id="A0A3S3QQS5"/>
<feature type="transmembrane region" description="Helical" evidence="10">
    <location>
        <begin position="296"/>
        <end position="318"/>
    </location>
</feature>
<evidence type="ECO:0000313" key="14">
    <source>
        <dbReference type="EMBL" id="RWS15031.1"/>
    </source>
</evidence>
<evidence type="ECO:0000256" key="9">
    <source>
        <dbReference type="RuleBase" id="RU000688"/>
    </source>
</evidence>
<dbReference type="OrthoDB" id="6503097at2759"/>
<dbReference type="EMBL" id="NCKU01001287">
    <property type="protein sequence ID" value="RWS12514.1"/>
    <property type="molecule type" value="Genomic_DNA"/>
</dbReference>
<evidence type="ECO:0000256" key="3">
    <source>
        <dbReference type="ARBA" id="ARBA00022692"/>
    </source>
</evidence>
<dbReference type="EMBL" id="NCKU01000563">
    <property type="protein sequence ID" value="RWS15031.1"/>
    <property type="molecule type" value="Genomic_DNA"/>
</dbReference>
<accession>A0A3S3QQS5</accession>
<evidence type="ECO:0000313" key="16">
    <source>
        <dbReference type="Proteomes" id="UP000285301"/>
    </source>
</evidence>
<dbReference type="PANTHER" id="PTHR45695">
    <property type="entry name" value="LEUCOKININ RECEPTOR-RELATED"/>
    <property type="match status" value="1"/>
</dbReference>
<dbReference type="InterPro" id="IPR017452">
    <property type="entry name" value="GPCR_Rhodpsn_7TM"/>
</dbReference>
<keyword evidence="7 9" id="KW-0675">Receptor</keyword>
<keyword evidence="5 9" id="KW-0297">G-protein coupled receptor</keyword>
<dbReference type="InterPro" id="IPR000276">
    <property type="entry name" value="GPCR_Rhodpsn"/>
</dbReference>
<dbReference type="GO" id="GO:0004930">
    <property type="term" value="F:G protein-coupled receptor activity"/>
    <property type="evidence" value="ECO:0007669"/>
    <property type="project" value="UniProtKB-KW"/>
</dbReference>
<feature type="transmembrane region" description="Helical" evidence="10">
    <location>
        <begin position="242"/>
        <end position="260"/>
    </location>
</feature>
<evidence type="ECO:0000313" key="13">
    <source>
        <dbReference type="EMBL" id="RWS13312.1"/>
    </source>
</evidence>
<proteinExistence type="inferred from homology"/>
<feature type="transmembrane region" description="Helical" evidence="10">
    <location>
        <begin position="193"/>
        <end position="214"/>
    </location>
</feature>
<dbReference type="CDD" id="cd00637">
    <property type="entry name" value="7tm_classA_rhodopsin-like"/>
    <property type="match status" value="1"/>
</dbReference>
<dbReference type="SUPFAM" id="SSF81321">
    <property type="entry name" value="Family A G protein-coupled receptor-like"/>
    <property type="match status" value="1"/>
</dbReference>
<feature type="transmembrane region" description="Helical" evidence="10">
    <location>
        <begin position="60"/>
        <end position="82"/>
    </location>
</feature>
<evidence type="ECO:0000313" key="12">
    <source>
        <dbReference type="EMBL" id="RWS12514.1"/>
    </source>
</evidence>
<evidence type="ECO:0000256" key="8">
    <source>
        <dbReference type="ARBA" id="ARBA00023224"/>
    </source>
</evidence>
<sequence length="364" mass="42027">MNNTSNTSSTFLDDEPNHFVRDIFLLILYSVTAILALFGNFLVCRIIFARNSTLRNSTNILVGNLAFSDIIGGITIPGQWIFCSSFALDTWRLDFPCAVSKSLQVLSFYMSSLIMMLIAIERFISIMYPMSPPFRSKLFVTITWIVTTLFVASSMGSAKIFEYFTGERLISCRIVLQFKKPFDSDSMRTQRVWGIWMGQYFLPLFVTGVLYAIIAHKIWTHKKLGISSNSAEREREAKKKKIIIMLIIVVLVFVICWLPLHALNFTDYVIKNLENRSDDLDYKDISKSFFHNYDRLIIFMFILYLAASSLLIPQLYFINASRKALRIFGEQKLNFPKIKALLQETHNAYTNNSRHKLLAFYTNS</sequence>
<keyword evidence="8 9" id="KW-0807">Transducer</keyword>
<protein>
    <submittedName>
        <fullName evidence="12">Putative G-protein coupled receptor 83-like protein</fullName>
    </submittedName>
</protein>
<comment type="similarity">
    <text evidence="2 9">Belongs to the G-protein coupled receptor 1 family.</text>
</comment>
<dbReference type="Gene3D" id="1.20.1070.10">
    <property type="entry name" value="Rhodopsin 7-helix transmembrane proteins"/>
    <property type="match status" value="1"/>
</dbReference>
<evidence type="ECO:0000256" key="4">
    <source>
        <dbReference type="ARBA" id="ARBA00022989"/>
    </source>
</evidence>
<evidence type="ECO:0000256" key="6">
    <source>
        <dbReference type="ARBA" id="ARBA00023136"/>
    </source>
</evidence>
<dbReference type="PRINTS" id="PR00237">
    <property type="entry name" value="GPCRRHODOPSN"/>
</dbReference>